<feature type="compositionally biased region" description="Low complexity" evidence="1">
    <location>
        <begin position="72"/>
        <end position="82"/>
    </location>
</feature>
<dbReference type="Gene3D" id="3.30.710.10">
    <property type="entry name" value="Potassium Channel Kv1.1, Chain A"/>
    <property type="match status" value="1"/>
</dbReference>
<name>A0A8I2YWY1_9AGAM</name>
<feature type="region of interest" description="Disordered" evidence="1">
    <location>
        <begin position="72"/>
        <end position="104"/>
    </location>
</feature>
<evidence type="ECO:0000313" key="5">
    <source>
        <dbReference type="Proteomes" id="UP000683000"/>
    </source>
</evidence>
<evidence type="ECO:0000259" key="2">
    <source>
        <dbReference type="SMART" id="SM00225"/>
    </source>
</evidence>
<accession>A0A8I2YWY1</accession>
<dbReference type="InterPro" id="IPR011333">
    <property type="entry name" value="SKP1/BTB/POZ_sf"/>
</dbReference>
<keyword evidence="5" id="KW-1185">Reference proteome</keyword>
<reference evidence="4" key="1">
    <citation type="submission" date="2021-03" db="EMBL/GenBank/DDBJ databases">
        <title>Evolutionary innovations through gain and loss of genes in the ectomycorrhizal Boletales.</title>
        <authorList>
            <person name="Wu G."/>
            <person name="Miyauchi S."/>
            <person name="Morin E."/>
            <person name="Yang Z.-L."/>
            <person name="Xu J."/>
            <person name="Martin F.M."/>
        </authorList>
    </citation>
    <scope>NUCLEOTIDE SEQUENCE</scope>
    <source>
        <strain evidence="4">BR01</strain>
    </source>
</reference>
<dbReference type="Proteomes" id="UP000683000">
    <property type="component" value="Unassembled WGS sequence"/>
</dbReference>
<dbReference type="SMART" id="SM00225">
    <property type="entry name" value="BTB"/>
    <property type="match status" value="1"/>
</dbReference>
<sequence length="323" mass="36212">MASPSEDRPAAPADENASPAPPPRAIEPMTHPAFDSPDADVVLVSRDLVRFRMHSFTLKTTSGWFRSLFSMPRPSPSSSAAPTGDDRDRQPALSPSTTDPETIHLDEDSSTLELLFRLISGLPIQPLTSFDTVDALLFASEKYDMPGPMSLVRIAVLTPPLADQPLRLYAAASRCGWTEEAKVASQRTLAMDLWQDDNWEMLAKVDVRSALALLKLHRSRREDLRKKLDEHPFVSANPVSFCSRCRRMTDHRGWRELKHRLVAEMDARPFGDTILDVGLTEWPEAKACWEAKCPHVDCAIVQYDKTETMRLIKECIDSLSKTT</sequence>
<evidence type="ECO:0000256" key="1">
    <source>
        <dbReference type="SAM" id="MobiDB-lite"/>
    </source>
</evidence>
<organism evidence="4 5">
    <name type="scientific">Boletus reticuloceps</name>
    <dbReference type="NCBI Taxonomy" id="495285"/>
    <lineage>
        <taxon>Eukaryota</taxon>
        <taxon>Fungi</taxon>
        <taxon>Dikarya</taxon>
        <taxon>Basidiomycota</taxon>
        <taxon>Agaricomycotina</taxon>
        <taxon>Agaricomycetes</taxon>
        <taxon>Agaricomycetidae</taxon>
        <taxon>Boletales</taxon>
        <taxon>Boletineae</taxon>
        <taxon>Boletaceae</taxon>
        <taxon>Boletoideae</taxon>
        <taxon>Boletus</taxon>
    </lineage>
</organism>
<comment type="caution">
    <text evidence="4">The sequence shown here is derived from an EMBL/GenBank/DDBJ whole genome shotgun (WGS) entry which is preliminary data.</text>
</comment>
<gene>
    <name evidence="3" type="ORF">JVT61DRAFT_10679</name>
    <name evidence="4" type="ORF">JVT61DRAFT_14083</name>
</gene>
<proteinExistence type="predicted"/>
<protein>
    <recommendedName>
        <fullName evidence="2">BTB domain-containing protein</fullName>
    </recommendedName>
</protein>
<dbReference type="InterPro" id="IPR000210">
    <property type="entry name" value="BTB/POZ_dom"/>
</dbReference>
<feature type="region of interest" description="Disordered" evidence="1">
    <location>
        <begin position="1"/>
        <end position="37"/>
    </location>
</feature>
<dbReference type="AlphaFoldDB" id="A0A8I2YWY1"/>
<evidence type="ECO:0000313" key="4">
    <source>
        <dbReference type="EMBL" id="KAG6378358.1"/>
    </source>
</evidence>
<dbReference type="EMBL" id="JAGFBS010000041">
    <property type="protein sequence ID" value="KAG6370967.1"/>
    <property type="molecule type" value="Genomic_DNA"/>
</dbReference>
<evidence type="ECO:0000313" key="3">
    <source>
        <dbReference type="EMBL" id="KAG6370967.1"/>
    </source>
</evidence>
<feature type="domain" description="BTB" evidence="2">
    <location>
        <begin position="39"/>
        <end position="160"/>
    </location>
</feature>
<dbReference type="EMBL" id="JAGFBS010000007">
    <property type="protein sequence ID" value="KAG6378358.1"/>
    <property type="molecule type" value="Genomic_DNA"/>
</dbReference>
<dbReference type="OrthoDB" id="3238622at2759"/>